<evidence type="ECO:0000256" key="7">
    <source>
        <dbReference type="ARBA" id="ARBA00023136"/>
    </source>
</evidence>
<dbReference type="GO" id="GO:0022857">
    <property type="term" value="F:transmembrane transporter activity"/>
    <property type="evidence" value="ECO:0007669"/>
    <property type="project" value="InterPro"/>
</dbReference>
<evidence type="ECO:0000256" key="2">
    <source>
        <dbReference type="ARBA" id="ARBA00007935"/>
    </source>
</evidence>
<reference evidence="9" key="2">
    <citation type="submission" date="2020-09" db="EMBL/GenBank/DDBJ databases">
        <authorList>
            <person name="Sun Q."/>
            <person name="Zhou Y."/>
        </authorList>
    </citation>
    <scope>NUCLEOTIDE SEQUENCE</scope>
    <source>
        <strain evidence="9">CGMCC 1.14988</strain>
    </source>
</reference>
<keyword evidence="4" id="KW-1003">Cell membrane</keyword>
<dbReference type="InterPro" id="IPR037294">
    <property type="entry name" value="ABC_BtuC-like"/>
</dbReference>
<comment type="caution">
    <text evidence="9">The sequence shown here is derived from an EMBL/GenBank/DDBJ whole genome shotgun (WGS) entry which is preliminary data.</text>
</comment>
<sequence length="344" mass="34903">MLTSALAPPAPVTEAPPRRRPGVAVVAVCLGLFVLAAVASLLLGVRGTPPIEVWRAFTDPVATSGDHRVVLDLRVPRTLVGALAGVALGLAGTLIQGVTRNPIADPGLLGINAGASLAVVLAIWLLGVTSPTSFVWFAFAGAALAALAVAAIGRGDPVRLALGGAALTALLTPVITMVLMRSRQAFDEYRFWAVGSLTGRDLDLAGDLWPYVATGAVLAVVCAHRLNLLALGDDVARGLGQRVGTTRALAGLGITLLAGAATSLVGPIALVGLVVPHAARRLAGSDYRRILPVAAVLGATLLLVADVIGRLVARPGELEAGIVTAFLGAPVLVAVARGRKVAQL</sequence>
<evidence type="ECO:0000256" key="3">
    <source>
        <dbReference type="ARBA" id="ARBA00022448"/>
    </source>
</evidence>
<evidence type="ECO:0000256" key="6">
    <source>
        <dbReference type="ARBA" id="ARBA00022989"/>
    </source>
</evidence>
<comment type="subcellular location">
    <subcellularLocation>
        <location evidence="1">Cell membrane</location>
        <topology evidence="1">Multi-pass membrane protein</topology>
    </subcellularLocation>
</comment>
<evidence type="ECO:0000256" key="1">
    <source>
        <dbReference type="ARBA" id="ARBA00004651"/>
    </source>
</evidence>
<dbReference type="EMBL" id="BMHA01000012">
    <property type="protein sequence ID" value="GGI08665.1"/>
    <property type="molecule type" value="Genomic_DNA"/>
</dbReference>
<keyword evidence="7 8" id="KW-0472">Membrane</keyword>
<evidence type="ECO:0000256" key="5">
    <source>
        <dbReference type="ARBA" id="ARBA00022692"/>
    </source>
</evidence>
<gene>
    <name evidence="9" type="ORF">GCM10011354_30230</name>
</gene>
<dbReference type="PANTHER" id="PTHR30472:SF1">
    <property type="entry name" value="FE(3+) DICITRATE TRANSPORT SYSTEM PERMEASE PROTEIN FECC-RELATED"/>
    <property type="match status" value="1"/>
</dbReference>
<feature type="transmembrane region" description="Helical" evidence="8">
    <location>
        <begin position="208"/>
        <end position="228"/>
    </location>
</feature>
<feature type="transmembrane region" description="Helical" evidence="8">
    <location>
        <begin position="318"/>
        <end position="336"/>
    </location>
</feature>
<feature type="transmembrane region" description="Helical" evidence="8">
    <location>
        <begin position="107"/>
        <end position="127"/>
    </location>
</feature>
<feature type="transmembrane region" description="Helical" evidence="8">
    <location>
        <begin position="134"/>
        <end position="152"/>
    </location>
</feature>
<dbReference type="Proteomes" id="UP000650511">
    <property type="component" value="Unassembled WGS sequence"/>
</dbReference>
<organism evidence="9 10">
    <name type="scientific">Egicoccus halophilus</name>
    <dbReference type="NCBI Taxonomy" id="1670830"/>
    <lineage>
        <taxon>Bacteria</taxon>
        <taxon>Bacillati</taxon>
        <taxon>Actinomycetota</taxon>
        <taxon>Nitriliruptoria</taxon>
        <taxon>Egicoccales</taxon>
        <taxon>Egicoccaceae</taxon>
        <taxon>Egicoccus</taxon>
    </lineage>
</organism>
<dbReference type="SUPFAM" id="SSF81345">
    <property type="entry name" value="ABC transporter involved in vitamin B12 uptake, BtuC"/>
    <property type="match status" value="1"/>
</dbReference>
<keyword evidence="3" id="KW-0813">Transport</keyword>
<accession>A0A8J3AAE0</accession>
<evidence type="ECO:0000313" key="9">
    <source>
        <dbReference type="EMBL" id="GGI08665.1"/>
    </source>
</evidence>
<dbReference type="Pfam" id="PF01032">
    <property type="entry name" value="FecCD"/>
    <property type="match status" value="1"/>
</dbReference>
<feature type="transmembrane region" description="Helical" evidence="8">
    <location>
        <begin position="78"/>
        <end position="95"/>
    </location>
</feature>
<feature type="transmembrane region" description="Helical" evidence="8">
    <location>
        <begin position="158"/>
        <end position="180"/>
    </location>
</feature>
<comment type="similarity">
    <text evidence="2">Belongs to the binding-protein-dependent transport system permease family. FecCD subfamily.</text>
</comment>
<evidence type="ECO:0000256" key="4">
    <source>
        <dbReference type="ARBA" id="ARBA00022475"/>
    </source>
</evidence>
<dbReference type="AlphaFoldDB" id="A0A8J3AAE0"/>
<proteinExistence type="inferred from homology"/>
<dbReference type="Gene3D" id="1.10.3470.10">
    <property type="entry name" value="ABC transporter involved in vitamin B12 uptake, BtuC"/>
    <property type="match status" value="1"/>
</dbReference>
<dbReference type="GO" id="GO:0033214">
    <property type="term" value="P:siderophore-iron import into cell"/>
    <property type="evidence" value="ECO:0007669"/>
    <property type="project" value="TreeGrafter"/>
</dbReference>
<keyword evidence="6 8" id="KW-1133">Transmembrane helix</keyword>
<dbReference type="FunFam" id="1.10.3470.10:FF:000001">
    <property type="entry name" value="Vitamin B12 ABC transporter permease BtuC"/>
    <property type="match status" value="1"/>
</dbReference>
<keyword evidence="5 8" id="KW-0812">Transmembrane</keyword>
<reference evidence="9" key="1">
    <citation type="journal article" date="2014" name="Int. J. Syst. Evol. Microbiol.">
        <title>Complete genome sequence of Corynebacterium casei LMG S-19264T (=DSM 44701T), isolated from a smear-ripened cheese.</title>
        <authorList>
            <consortium name="US DOE Joint Genome Institute (JGI-PGF)"/>
            <person name="Walter F."/>
            <person name="Albersmeier A."/>
            <person name="Kalinowski J."/>
            <person name="Ruckert C."/>
        </authorList>
    </citation>
    <scope>NUCLEOTIDE SEQUENCE</scope>
    <source>
        <strain evidence="9">CGMCC 1.14988</strain>
    </source>
</reference>
<protein>
    <submittedName>
        <fullName evidence="9">Iron ABC transporter permease</fullName>
    </submittedName>
</protein>
<keyword evidence="10" id="KW-1185">Reference proteome</keyword>
<evidence type="ECO:0000313" key="10">
    <source>
        <dbReference type="Proteomes" id="UP000650511"/>
    </source>
</evidence>
<feature type="transmembrane region" description="Helical" evidence="8">
    <location>
        <begin position="290"/>
        <end position="312"/>
    </location>
</feature>
<dbReference type="PANTHER" id="PTHR30472">
    <property type="entry name" value="FERRIC ENTEROBACTIN TRANSPORT SYSTEM PERMEASE PROTEIN"/>
    <property type="match status" value="1"/>
</dbReference>
<dbReference type="CDD" id="cd06550">
    <property type="entry name" value="TM_ABC_iron-siderophores_like"/>
    <property type="match status" value="1"/>
</dbReference>
<dbReference type="InterPro" id="IPR000522">
    <property type="entry name" value="ABC_transptr_permease_BtuC"/>
</dbReference>
<evidence type="ECO:0000256" key="8">
    <source>
        <dbReference type="SAM" id="Phobius"/>
    </source>
</evidence>
<name>A0A8J3AAE0_9ACTN</name>
<dbReference type="GO" id="GO:0005886">
    <property type="term" value="C:plasma membrane"/>
    <property type="evidence" value="ECO:0007669"/>
    <property type="project" value="UniProtKB-SubCell"/>
</dbReference>
<dbReference type="OrthoDB" id="9782305at2"/>
<feature type="transmembrane region" description="Helical" evidence="8">
    <location>
        <begin position="248"/>
        <end position="278"/>
    </location>
</feature>
<feature type="transmembrane region" description="Helical" evidence="8">
    <location>
        <begin position="23"/>
        <end position="45"/>
    </location>
</feature>